<dbReference type="InterPro" id="IPR044673">
    <property type="entry name" value="DCL-like"/>
</dbReference>
<keyword evidence="2" id="KW-1185">Reference proteome</keyword>
<dbReference type="PANTHER" id="PTHR33415">
    <property type="entry name" value="PROTEIN EMBRYO DEFECTIVE 514"/>
    <property type="match status" value="1"/>
</dbReference>
<dbReference type="AlphaFoldDB" id="A0A803LQS4"/>
<proteinExistence type="predicted"/>
<dbReference type="GO" id="GO:0009658">
    <property type="term" value="P:chloroplast organization"/>
    <property type="evidence" value="ECO:0007669"/>
    <property type="project" value="TreeGrafter"/>
</dbReference>
<reference evidence="1" key="2">
    <citation type="submission" date="2021-03" db="UniProtKB">
        <authorList>
            <consortium name="EnsemblPlants"/>
        </authorList>
    </citation>
    <scope>IDENTIFICATION</scope>
</reference>
<name>A0A803LQS4_CHEQI</name>
<dbReference type="GO" id="GO:1901259">
    <property type="term" value="P:chloroplast rRNA processing"/>
    <property type="evidence" value="ECO:0007669"/>
    <property type="project" value="TreeGrafter"/>
</dbReference>
<dbReference type="Gramene" id="AUR62017303-RA">
    <property type="protein sequence ID" value="AUR62017303-RA:cds"/>
    <property type="gene ID" value="AUR62017303"/>
</dbReference>
<organism evidence="1 2">
    <name type="scientific">Chenopodium quinoa</name>
    <name type="common">Quinoa</name>
    <dbReference type="NCBI Taxonomy" id="63459"/>
    <lineage>
        <taxon>Eukaryota</taxon>
        <taxon>Viridiplantae</taxon>
        <taxon>Streptophyta</taxon>
        <taxon>Embryophyta</taxon>
        <taxon>Tracheophyta</taxon>
        <taxon>Spermatophyta</taxon>
        <taxon>Magnoliopsida</taxon>
        <taxon>eudicotyledons</taxon>
        <taxon>Gunneridae</taxon>
        <taxon>Pentapetalae</taxon>
        <taxon>Caryophyllales</taxon>
        <taxon>Chenopodiaceae</taxon>
        <taxon>Chenopodioideae</taxon>
        <taxon>Atripliceae</taxon>
        <taxon>Chenopodium</taxon>
    </lineage>
</organism>
<protein>
    <submittedName>
        <fullName evidence="1">Uncharacterized protein</fullName>
    </submittedName>
</protein>
<evidence type="ECO:0000313" key="2">
    <source>
        <dbReference type="Proteomes" id="UP000596660"/>
    </source>
</evidence>
<dbReference type="PANTHER" id="PTHR33415:SF21">
    <property type="entry name" value="OS04G0572600 PROTEIN"/>
    <property type="match status" value="1"/>
</dbReference>
<dbReference type="OMA" id="SHRACIY"/>
<accession>A0A803LQS4</accession>
<sequence>MTWYEIDDKLSDVDKAMLLMALKFHPHREEKIGSGAVGHHAEHKDSRCFVLERDDGTFEDFSYKKCVFGALEIIAPSRAKLYQTRWAKNGTTQKV</sequence>
<dbReference type="EnsemblPlants" id="AUR62017303-RA">
    <property type="protein sequence ID" value="AUR62017303-RA:cds"/>
    <property type="gene ID" value="AUR62017303"/>
</dbReference>
<dbReference type="Gene3D" id="3.10.450.40">
    <property type="match status" value="1"/>
</dbReference>
<dbReference type="SMR" id="A0A803LQS4"/>
<dbReference type="Pfam" id="PF11523">
    <property type="entry name" value="DUF3223"/>
    <property type="match status" value="1"/>
</dbReference>
<evidence type="ECO:0000313" key="1">
    <source>
        <dbReference type="EnsemblPlants" id="AUR62017303-RA:cds"/>
    </source>
</evidence>
<dbReference type="Proteomes" id="UP000596660">
    <property type="component" value="Unplaced"/>
</dbReference>
<reference evidence="1" key="1">
    <citation type="journal article" date="2017" name="Nature">
        <title>The genome of Chenopodium quinoa.</title>
        <authorList>
            <person name="Jarvis D.E."/>
            <person name="Ho Y.S."/>
            <person name="Lightfoot D.J."/>
            <person name="Schmoeckel S.M."/>
            <person name="Li B."/>
            <person name="Borm T.J.A."/>
            <person name="Ohyanagi H."/>
            <person name="Mineta K."/>
            <person name="Michell C.T."/>
            <person name="Saber N."/>
            <person name="Kharbatia N.M."/>
            <person name="Rupper R.R."/>
            <person name="Sharp A.R."/>
            <person name="Dally N."/>
            <person name="Boughton B.A."/>
            <person name="Woo Y.H."/>
            <person name="Gao G."/>
            <person name="Schijlen E.G.W.M."/>
            <person name="Guo X."/>
            <person name="Momin A.A."/>
            <person name="Negrao S."/>
            <person name="Al-Babili S."/>
            <person name="Gehring C."/>
            <person name="Roessner U."/>
            <person name="Jung C."/>
            <person name="Murphy K."/>
            <person name="Arold S.T."/>
            <person name="Gojobori T."/>
            <person name="van der Linden C.G."/>
            <person name="van Loo E.N."/>
            <person name="Jellen E.N."/>
            <person name="Maughan P.J."/>
            <person name="Tester M."/>
        </authorList>
    </citation>
    <scope>NUCLEOTIDE SEQUENCE [LARGE SCALE GENOMIC DNA]</scope>
    <source>
        <strain evidence="1">cv. PI 614886</strain>
    </source>
</reference>
<dbReference type="GO" id="GO:0009507">
    <property type="term" value="C:chloroplast"/>
    <property type="evidence" value="ECO:0007669"/>
    <property type="project" value="TreeGrafter"/>
</dbReference>